<dbReference type="Gene3D" id="3.40.50.150">
    <property type="entry name" value="Vaccinia Virus protein VP39"/>
    <property type="match status" value="1"/>
</dbReference>
<protein>
    <submittedName>
        <fullName evidence="2">Restriction endonuclease</fullName>
    </submittedName>
</protein>
<dbReference type="PROSITE" id="PS00092">
    <property type="entry name" value="N6_MTASE"/>
    <property type="match status" value="1"/>
</dbReference>
<comment type="caution">
    <text evidence="2">The sequence shown here is derived from an EMBL/GenBank/DDBJ whole genome shotgun (WGS) entry which is preliminary data.</text>
</comment>
<dbReference type="InterPro" id="IPR029063">
    <property type="entry name" value="SAM-dependent_MTases_sf"/>
</dbReference>
<evidence type="ECO:0000259" key="1">
    <source>
        <dbReference type="Pfam" id="PF07669"/>
    </source>
</evidence>
<accession>A0A255GQ58</accession>
<evidence type="ECO:0000313" key="3">
    <source>
        <dbReference type="Proteomes" id="UP000215896"/>
    </source>
</evidence>
<keyword evidence="2" id="KW-0378">Hydrolase</keyword>
<dbReference type="Pfam" id="PF07669">
    <property type="entry name" value="Eco57I"/>
    <property type="match status" value="1"/>
</dbReference>
<keyword evidence="2" id="KW-0540">Nuclease</keyword>
<sequence>MVKKFDVVIGNPPYQEDSVGESTHNMPIYHLFMDAVYEVGTKVVLITPARFLSNAGFTPKPWNKKMLADEHLTVAHFEPDSNRLFPGLADPIKGGIAVTYRDSERELGPIGFFTKFPELNAILLKVEASDDSSLTNLGITNDRQHRYTDKMHSENPGARALMSKDNPYKLDASAFGRLPFLFHEHKPSDEHDYVEVLGLYERKRTTRWLRREYITGPSSFDAFKVALPEANGTGATTDFFGVALNNPTVLGPGVAVTSTFLTIGSFASEAEAEALLKYVKSKFARAMLGVLKVTQHTAAHTWRHVPNQDFTTDSDIDWSLSISEIDQRLYAKYGLDDAEIEFIESRVKPMA</sequence>
<dbReference type="AlphaFoldDB" id="A0A255GQ58"/>
<dbReference type="SUPFAM" id="SSF53335">
    <property type="entry name" value="S-adenosyl-L-methionine-dependent methyltransferases"/>
    <property type="match status" value="1"/>
</dbReference>
<feature type="domain" description="Type II methyltransferase M.TaqI-like" evidence="1">
    <location>
        <begin position="3"/>
        <end position="77"/>
    </location>
</feature>
<dbReference type="InterPro" id="IPR011639">
    <property type="entry name" value="MethylTrfase_TaqI-like_dom"/>
</dbReference>
<name>A0A255GQ58_9ACTN</name>
<dbReference type="Proteomes" id="UP000215896">
    <property type="component" value="Unassembled WGS sequence"/>
</dbReference>
<dbReference type="GO" id="GO:0006304">
    <property type="term" value="P:DNA modification"/>
    <property type="evidence" value="ECO:0007669"/>
    <property type="project" value="InterPro"/>
</dbReference>
<dbReference type="OrthoDB" id="9782445at2"/>
<dbReference type="GO" id="GO:0032259">
    <property type="term" value="P:methylation"/>
    <property type="evidence" value="ECO:0007669"/>
    <property type="project" value="InterPro"/>
</dbReference>
<keyword evidence="3" id="KW-1185">Reference proteome</keyword>
<evidence type="ECO:0000313" key="2">
    <source>
        <dbReference type="EMBL" id="OYO17542.1"/>
    </source>
</evidence>
<proteinExistence type="predicted"/>
<dbReference type="GO" id="GO:0004519">
    <property type="term" value="F:endonuclease activity"/>
    <property type="evidence" value="ECO:0007669"/>
    <property type="project" value="UniProtKB-KW"/>
</dbReference>
<dbReference type="RefSeq" id="WP_094404375.1">
    <property type="nucleotide sequence ID" value="NZ_NMVO01000001.1"/>
</dbReference>
<dbReference type="EMBL" id="NMVO01000001">
    <property type="protein sequence ID" value="OYO17542.1"/>
    <property type="molecule type" value="Genomic_DNA"/>
</dbReference>
<reference evidence="2 3" key="1">
    <citation type="submission" date="2017-07" db="EMBL/GenBank/DDBJ databases">
        <title>Draft whole genome sequences of clinical Proprionibacteriaceae strains.</title>
        <authorList>
            <person name="Bernier A.-M."/>
            <person name="Bernard K."/>
            <person name="Domingo M.-C."/>
        </authorList>
    </citation>
    <scope>NUCLEOTIDE SEQUENCE [LARGE SCALE GENOMIC DNA]</scope>
    <source>
        <strain evidence="2 3">NML 030167</strain>
    </source>
</reference>
<dbReference type="GO" id="GO:0003676">
    <property type="term" value="F:nucleic acid binding"/>
    <property type="evidence" value="ECO:0007669"/>
    <property type="project" value="InterPro"/>
</dbReference>
<keyword evidence="2" id="KW-0255">Endonuclease</keyword>
<gene>
    <name evidence="2" type="ORF">CGZ94_01150</name>
</gene>
<dbReference type="GO" id="GO:0009007">
    <property type="term" value="F:site-specific DNA-methyltransferase (adenine-specific) activity"/>
    <property type="evidence" value="ECO:0007669"/>
    <property type="project" value="UniProtKB-EC"/>
</dbReference>
<organism evidence="2 3">
    <name type="scientific">Enemella evansiae</name>
    <dbReference type="NCBI Taxonomy" id="2016499"/>
    <lineage>
        <taxon>Bacteria</taxon>
        <taxon>Bacillati</taxon>
        <taxon>Actinomycetota</taxon>
        <taxon>Actinomycetes</taxon>
        <taxon>Propionibacteriales</taxon>
        <taxon>Propionibacteriaceae</taxon>
        <taxon>Enemella</taxon>
    </lineage>
</organism>
<dbReference type="InterPro" id="IPR002052">
    <property type="entry name" value="DNA_methylase_N6_adenine_CS"/>
</dbReference>